<sequence>MDKNLNALSDEELIAELQQTGNERAFEILVQRYKNPLTNYVFRFLGDFDACTDVVQETMIKFYRYKDNYSSVAKFSTWIYTIAGNLARTEYRRRKRRSFVSINDYGEDHKVFDIPDESYRPDVMTDSGIKDELIQKALLKVKEDFREVVILRDIEGMSYEEIAEVTGLNEGTVKSRINRGRAKLQELLKDIYKE</sequence>
<proteinExistence type="inferred from homology"/>
<dbReference type="AlphaFoldDB" id="X0ZMW8"/>
<dbReference type="GO" id="GO:0006352">
    <property type="term" value="P:DNA-templated transcription initiation"/>
    <property type="evidence" value="ECO:0007669"/>
    <property type="project" value="InterPro"/>
</dbReference>
<dbReference type="PANTHER" id="PTHR43133">
    <property type="entry name" value="RNA POLYMERASE ECF-TYPE SIGMA FACTO"/>
    <property type="match status" value="1"/>
</dbReference>
<protein>
    <recommendedName>
        <fullName evidence="9">HTH luxR-type domain-containing protein</fullName>
    </recommendedName>
</protein>
<dbReference type="InterPro" id="IPR014284">
    <property type="entry name" value="RNA_pol_sigma-70_dom"/>
</dbReference>
<dbReference type="InterPro" id="IPR013324">
    <property type="entry name" value="RNA_pol_sigma_r3/r4-like"/>
</dbReference>
<comment type="similarity">
    <text evidence="1">Belongs to the sigma-70 factor family. ECF subfamily.</text>
</comment>
<keyword evidence="5" id="KW-0804">Transcription</keyword>
<feature type="domain" description="RNA polymerase sigma factor 70 region 4 type 2" evidence="7">
    <location>
        <begin position="132"/>
        <end position="184"/>
    </location>
</feature>
<comment type="caution">
    <text evidence="8">The sequence shown here is derived from an EMBL/GenBank/DDBJ whole genome shotgun (WGS) entry which is preliminary data.</text>
</comment>
<dbReference type="NCBIfam" id="TIGR02937">
    <property type="entry name" value="sigma70-ECF"/>
    <property type="match status" value="1"/>
</dbReference>
<dbReference type="InterPro" id="IPR036388">
    <property type="entry name" value="WH-like_DNA-bd_sf"/>
</dbReference>
<evidence type="ECO:0000259" key="7">
    <source>
        <dbReference type="Pfam" id="PF08281"/>
    </source>
</evidence>
<keyword evidence="4" id="KW-0238">DNA-binding</keyword>
<dbReference type="Pfam" id="PF04542">
    <property type="entry name" value="Sigma70_r2"/>
    <property type="match status" value="1"/>
</dbReference>
<dbReference type="InterPro" id="IPR007627">
    <property type="entry name" value="RNA_pol_sigma70_r2"/>
</dbReference>
<evidence type="ECO:0000256" key="5">
    <source>
        <dbReference type="ARBA" id="ARBA00023163"/>
    </source>
</evidence>
<dbReference type="SUPFAM" id="SSF88946">
    <property type="entry name" value="Sigma2 domain of RNA polymerase sigma factors"/>
    <property type="match status" value="1"/>
</dbReference>
<dbReference type="SUPFAM" id="SSF88659">
    <property type="entry name" value="Sigma3 and sigma4 domains of RNA polymerase sigma factors"/>
    <property type="match status" value="1"/>
</dbReference>
<keyword evidence="2" id="KW-0805">Transcription regulation</keyword>
<dbReference type="EMBL" id="BART01008262">
    <property type="protein sequence ID" value="GAG71090.1"/>
    <property type="molecule type" value="Genomic_DNA"/>
</dbReference>
<evidence type="ECO:0000256" key="3">
    <source>
        <dbReference type="ARBA" id="ARBA00023082"/>
    </source>
</evidence>
<dbReference type="InterPro" id="IPR013325">
    <property type="entry name" value="RNA_pol_sigma_r2"/>
</dbReference>
<evidence type="ECO:0000256" key="2">
    <source>
        <dbReference type="ARBA" id="ARBA00023015"/>
    </source>
</evidence>
<dbReference type="Gene3D" id="1.10.1740.10">
    <property type="match status" value="1"/>
</dbReference>
<evidence type="ECO:0000259" key="6">
    <source>
        <dbReference type="Pfam" id="PF04542"/>
    </source>
</evidence>
<dbReference type="Gene3D" id="1.10.10.10">
    <property type="entry name" value="Winged helix-like DNA-binding domain superfamily/Winged helix DNA-binding domain"/>
    <property type="match status" value="1"/>
</dbReference>
<dbReference type="GO" id="GO:0016987">
    <property type="term" value="F:sigma factor activity"/>
    <property type="evidence" value="ECO:0007669"/>
    <property type="project" value="UniProtKB-KW"/>
</dbReference>
<dbReference type="CDD" id="cd06171">
    <property type="entry name" value="Sigma70_r4"/>
    <property type="match status" value="1"/>
</dbReference>
<accession>X0ZMW8</accession>
<dbReference type="PANTHER" id="PTHR43133:SF8">
    <property type="entry name" value="RNA POLYMERASE SIGMA FACTOR HI_1459-RELATED"/>
    <property type="match status" value="1"/>
</dbReference>
<feature type="domain" description="RNA polymerase sigma-70 region 2" evidence="6">
    <location>
        <begin position="29"/>
        <end position="97"/>
    </location>
</feature>
<organism evidence="8">
    <name type="scientific">marine sediment metagenome</name>
    <dbReference type="NCBI Taxonomy" id="412755"/>
    <lineage>
        <taxon>unclassified sequences</taxon>
        <taxon>metagenomes</taxon>
        <taxon>ecological metagenomes</taxon>
    </lineage>
</organism>
<evidence type="ECO:0000256" key="4">
    <source>
        <dbReference type="ARBA" id="ARBA00023125"/>
    </source>
</evidence>
<dbReference type="InterPro" id="IPR013249">
    <property type="entry name" value="RNA_pol_sigma70_r4_t2"/>
</dbReference>
<evidence type="ECO:0000256" key="1">
    <source>
        <dbReference type="ARBA" id="ARBA00010641"/>
    </source>
</evidence>
<dbReference type="Pfam" id="PF08281">
    <property type="entry name" value="Sigma70_r4_2"/>
    <property type="match status" value="1"/>
</dbReference>
<evidence type="ECO:0008006" key="9">
    <source>
        <dbReference type="Google" id="ProtNLM"/>
    </source>
</evidence>
<name>X0ZMW8_9ZZZZ</name>
<dbReference type="GO" id="GO:0003677">
    <property type="term" value="F:DNA binding"/>
    <property type="evidence" value="ECO:0007669"/>
    <property type="project" value="UniProtKB-KW"/>
</dbReference>
<gene>
    <name evidence="8" type="ORF">S01H4_18625</name>
</gene>
<keyword evidence="3" id="KW-0731">Sigma factor</keyword>
<reference evidence="8" key="1">
    <citation type="journal article" date="2014" name="Front. Microbiol.">
        <title>High frequency of phylogenetically diverse reductive dehalogenase-homologous genes in deep subseafloor sedimentary metagenomes.</title>
        <authorList>
            <person name="Kawai M."/>
            <person name="Futagami T."/>
            <person name="Toyoda A."/>
            <person name="Takaki Y."/>
            <person name="Nishi S."/>
            <person name="Hori S."/>
            <person name="Arai W."/>
            <person name="Tsubouchi T."/>
            <person name="Morono Y."/>
            <person name="Uchiyama I."/>
            <person name="Ito T."/>
            <person name="Fujiyama A."/>
            <person name="Inagaki F."/>
            <person name="Takami H."/>
        </authorList>
    </citation>
    <scope>NUCLEOTIDE SEQUENCE</scope>
    <source>
        <strain evidence="8">Expedition CK06-06</strain>
    </source>
</reference>
<dbReference type="InterPro" id="IPR039425">
    <property type="entry name" value="RNA_pol_sigma-70-like"/>
</dbReference>
<evidence type="ECO:0000313" key="8">
    <source>
        <dbReference type="EMBL" id="GAG71090.1"/>
    </source>
</evidence>